<dbReference type="RefSeq" id="WP_152307066.1">
    <property type="nucleotide sequence ID" value="NZ_CP043617.1"/>
</dbReference>
<organism evidence="2 3">
    <name type="scientific">Sulfurimonas lithotrophica</name>
    <dbReference type="NCBI Taxonomy" id="2590022"/>
    <lineage>
        <taxon>Bacteria</taxon>
        <taxon>Pseudomonadati</taxon>
        <taxon>Campylobacterota</taxon>
        <taxon>Epsilonproteobacteria</taxon>
        <taxon>Campylobacterales</taxon>
        <taxon>Sulfurimonadaceae</taxon>
        <taxon>Sulfurimonas</taxon>
    </lineage>
</organism>
<gene>
    <name evidence="2" type="ORF">FJR48_05035</name>
</gene>
<evidence type="ECO:0008006" key="4">
    <source>
        <dbReference type="Google" id="ProtNLM"/>
    </source>
</evidence>
<feature type="transmembrane region" description="Helical" evidence="1">
    <location>
        <begin position="6"/>
        <end position="27"/>
    </location>
</feature>
<dbReference type="OrthoDB" id="5334475at2"/>
<evidence type="ECO:0000313" key="3">
    <source>
        <dbReference type="Proteomes" id="UP000326944"/>
    </source>
</evidence>
<keyword evidence="1" id="KW-1133">Transmembrane helix</keyword>
<proteinExistence type="predicted"/>
<dbReference type="EMBL" id="CP043617">
    <property type="protein sequence ID" value="QFR49123.1"/>
    <property type="molecule type" value="Genomic_DNA"/>
</dbReference>
<keyword evidence="1" id="KW-0812">Transmembrane</keyword>
<dbReference type="KEGG" id="sulg:FJR48_05035"/>
<evidence type="ECO:0000256" key="1">
    <source>
        <dbReference type="SAM" id="Phobius"/>
    </source>
</evidence>
<dbReference type="AlphaFoldDB" id="A0A5P8P087"/>
<evidence type="ECO:0000313" key="2">
    <source>
        <dbReference type="EMBL" id="QFR49123.1"/>
    </source>
</evidence>
<keyword evidence="1" id="KW-0472">Membrane</keyword>
<dbReference type="Proteomes" id="UP000326944">
    <property type="component" value="Chromosome"/>
</dbReference>
<reference evidence="2 3" key="1">
    <citation type="submission" date="2019-09" db="EMBL/GenBank/DDBJ databases">
        <title>Sulfurimonas gotlandica sp. nov., a chemoautotrophic and psychrotolerant epsilonproteobacterium isolated from a pelagic redoxcline, and an emended description of the genus Sulfurimonas.</title>
        <authorList>
            <person name="Wang S."/>
            <person name="Jiang L."/>
            <person name="Shao S."/>
        </authorList>
    </citation>
    <scope>NUCLEOTIDE SEQUENCE [LARGE SCALE GENOMIC DNA]</scope>
    <source>
        <strain evidence="2 3">GYSZ_1</strain>
    </source>
</reference>
<protein>
    <recommendedName>
        <fullName evidence="4">Periplasmic protein</fullName>
    </recommendedName>
</protein>
<name>A0A5P8P087_9BACT</name>
<accession>A0A5P8P087</accession>
<sequence length="159" mass="18752">MHTVLKWFTPLIGIGVIIFVVIFLININSHERIKELEPLSRKSTTAKPKNEKVWLEHFSDTQRLGYFYPVNEVYIKTSLDKKILNKTVYRLSASLIDPYQLFCLKEELNQHKLKYYLKRDKNGVLLDIYSQDKPKLSSLVKVLKNYQIEASISLYKEDK</sequence>
<keyword evidence="3" id="KW-1185">Reference proteome</keyword>